<evidence type="ECO:0000313" key="1">
    <source>
        <dbReference type="EMBL" id="PZN86841.1"/>
    </source>
</evidence>
<proteinExistence type="predicted"/>
<gene>
    <name evidence="1" type="ORF">DM484_00650</name>
</gene>
<dbReference type="EMBL" id="QJPH01000063">
    <property type="protein sequence ID" value="PZN86841.1"/>
    <property type="molecule type" value="Genomic_DNA"/>
</dbReference>
<evidence type="ECO:0000313" key="2">
    <source>
        <dbReference type="Proteomes" id="UP000249396"/>
    </source>
</evidence>
<reference evidence="1 2" key="1">
    <citation type="journal article" date="2018" name="Aquat. Microb. Ecol.">
        <title>Gammaproteobacterial methanotrophs dominate.</title>
        <authorList>
            <person name="Rissanen A.J."/>
            <person name="Saarenheimo J."/>
            <person name="Tiirola M."/>
            <person name="Peura S."/>
            <person name="Aalto S.L."/>
            <person name="Karvinen A."/>
            <person name="Nykanen H."/>
        </authorList>
    </citation>
    <scope>NUCLEOTIDE SEQUENCE [LARGE SCALE GENOMIC DNA]</scope>
    <source>
        <strain evidence="1">AMbin10</strain>
    </source>
</reference>
<protein>
    <submittedName>
        <fullName evidence="1">Uncharacterized protein</fullName>
    </submittedName>
</protein>
<sequence length="148" mass="16221">MVNTPFLKIPAMVNTPFQDSVPDDIPEEIQNPTIKAEKSFRSFSYIMLWAIGATQVGTIMNNKPKVTFALSDGNNDPSSTPVKNGYAEIKSHISTNIAASLLLKNELLANYSKGCSQNCRNFLLFLRLCLTPELRGAGGRTRGKQAKA</sequence>
<organism evidence="1 2">
    <name type="scientific">Candidatus Methylumidiphilus alinenensis</name>
    <dbReference type="NCBI Taxonomy" id="2202197"/>
    <lineage>
        <taxon>Bacteria</taxon>
        <taxon>Pseudomonadati</taxon>
        <taxon>Pseudomonadota</taxon>
        <taxon>Gammaproteobacteria</taxon>
        <taxon>Methylococcales</taxon>
        <taxon>Candidatus Methylumidiphilus</taxon>
    </lineage>
</organism>
<dbReference type="AlphaFoldDB" id="A0A2W4RS94"/>
<name>A0A2W4RS94_9GAMM</name>
<dbReference type="Proteomes" id="UP000249396">
    <property type="component" value="Unassembled WGS sequence"/>
</dbReference>
<comment type="caution">
    <text evidence="1">The sequence shown here is derived from an EMBL/GenBank/DDBJ whole genome shotgun (WGS) entry which is preliminary data.</text>
</comment>
<accession>A0A2W4RS94</accession>